<dbReference type="InterPro" id="IPR038664">
    <property type="entry name" value="Gar1/Naf1_Cbf5-bd_sf"/>
</dbReference>
<evidence type="ECO:0000256" key="7">
    <source>
        <dbReference type="ARBA" id="ARBA00038293"/>
    </source>
</evidence>
<feature type="compositionally biased region" description="Basic and acidic residues" evidence="9">
    <location>
        <begin position="141"/>
        <end position="150"/>
    </location>
</feature>
<comment type="subcellular location">
    <subcellularLocation>
        <location evidence="1 8">Nucleus</location>
        <location evidence="1 8">Nucleolus</location>
    </subcellularLocation>
</comment>
<proteinExistence type="inferred from homology"/>
<comment type="similarity">
    <text evidence="7 8">Belongs to the GAR1 family.</text>
</comment>
<feature type="region of interest" description="Disordered" evidence="9">
    <location>
        <begin position="102"/>
        <end position="187"/>
    </location>
</feature>
<keyword evidence="3 8" id="KW-0698">rRNA processing</keyword>
<evidence type="ECO:0000256" key="3">
    <source>
        <dbReference type="ARBA" id="ARBA00022552"/>
    </source>
</evidence>
<evidence type="ECO:0000256" key="2">
    <source>
        <dbReference type="ARBA" id="ARBA00022517"/>
    </source>
</evidence>
<name>A0A132NZQ2_GIAIN</name>
<organism evidence="10 11">
    <name type="scientific">Giardia duodenalis assemblage B</name>
    <dbReference type="NCBI Taxonomy" id="1394984"/>
    <lineage>
        <taxon>Eukaryota</taxon>
        <taxon>Metamonada</taxon>
        <taxon>Diplomonadida</taxon>
        <taxon>Hexamitidae</taxon>
        <taxon>Giardiinae</taxon>
        <taxon>Giardia</taxon>
    </lineage>
</organism>
<dbReference type="GO" id="GO:0000454">
    <property type="term" value="P:snoRNA guided rRNA pseudouridine synthesis"/>
    <property type="evidence" value="ECO:0007669"/>
    <property type="project" value="TreeGrafter"/>
</dbReference>
<comment type="caution">
    <text evidence="10">The sequence shown here is derived from an EMBL/GenBank/DDBJ whole genome shotgun (WGS) entry which is preliminary data.</text>
</comment>
<evidence type="ECO:0000313" key="10">
    <source>
        <dbReference type="EMBL" id="KWX15533.1"/>
    </source>
</evidence>
<keyword evidence="4 8" id="KW-0694">RNA-binding</keyword>
<dbReference type="PANTHER" id="PTHR23237:SF6">
    <property type="entry name" value="H_ACA RIBONUCLEOPROTEIN COMPLEX SUBUNIT 1"/>
    <property type="match status" value="1"/>
</dbReference>
<comment type="subunit">
    <text evidence="8">Component of the small nucleolar ribonucleoprotein particles containing H/ACA-type snoRNAs (H/ACA snoRNPs).</text>
</comment>
<dbReference type="InterPro" id="IPR009000">
    <property type="entry name" value="Transl_B-barrel_sf"/>
</dbReference>
<dbReference type="Proteomes" id="UP000070089">
    <property type="component" value="Unassembled WGS sequence"/>
</dbReference>
<evidence type="ECO:0000256" key="5">
    <source>
        <dbReference type="ARBA" id="ARBA00023242"/>
    </source>
</evidence>
<dbReference type="PANTHER" id="PTHR23237">
    <property type="entry name" value="NUCLEOLAR PROTEIN FAMILY A MEMBER 1 SNORNP PROTEIN GAR1"/>
    <property type="match status" value="1"/>
</dbReference>
<dbReference type="AlphaFoldDB" id="A0A132NZQ2"/>
<dbReference type="OrthoDB" id="2187159at2759"/>
<dbReference type="GO" id="GO:0031429">
    <property type="term" value="C:box H/ACA snoRNP complex"/>
    <property type="evidence" value="ECO:0007669"/>
    <property type="project" value="TreeGrafter"/>
</dbReference>
<gene>
    <name evidence="10" type="ORF">QR46_0392</name>
</gene>
<protein>
    <recommendedName>
        <fullName evidence="8">H/ACA ribonucleoprotein complex subunit</fullName>
    </recommendedName>
</protein>
<comment type="function">
    <text evidence="8">Required for ribosome biogenesis. Part of a complex which catalyzes pseudouridylation of rRNA. This involves the isomerization of uridine such that the ribose is subsequently attached to C5, instead of the normal N1. Pseudouridine ("psi") residues may serve to stabilize the conformation of rRNAs.</text>
</comment>
<evidence type="ECO:0000256" key="8">
    <source>
        <dbReference type="RuleBase" id="RU364004"/>
    </source>
</evidence>
<evidence type="ECO:0000256" key="9">
    <source>
        <dbReference type="SAM" id="MobiDB-lite"/>
    </source>
</evidence>
<dbReference type="Pfam" id="PF04410">
    <property type="entry name" value="Gar1"/>
    <property type="match status" value="1"/>
</dbReference>
<reference evidence="10 11" key="1">
    <citation type="journal article" date="2015" name="Mol. Biochem. Parasitol.">
        <title>Identification of polymorphic genes for use in assemblage B genotyping assays through comparative genomics of multiple assemblage B Giardia duodenalis isolates.</title>
        <authorList>
            <person name="Wielinga C."/>
            <person name="Thompson R.C."/>
            <person name="Monis P."/>
            <person name="Ryan U."/>
        </authorList>
    </citation>
    <scope>NUCLEOTIDE SEQUENCE [LARGE SCALE GENOMIC DNA]</scope>
    <source>
        <strain evidence="10 11">BAH15c1</strain>
    </source>
</reference>
<sequence>MNRKFRDRPEQKDEGPLIHIGRFLHPCTNDGYNVAVLESTNKDLVPKFNSPVYNDKGADIGIVDEVFGPVAGYYFTIKLHPNIGPKNFTIGQSFQIREGRTMPLSRFTNPPPPPQRQAKQSGASKKGQGRPIGRPTGKSGRPNDKRRDSKGPSPFNFTRDNGNPSRDRQGSRPNSGVTRNRFSHNRV</sequence>
<dbReference type="GO" id="GO:0034513">
    <property type="term" value="F:box H/ACA snoRNA binding"/>
    <property type="evidence" value="ECO:0007669"/>
    <property type="project" value="TreeGrafter"/>
</dbReference>
<keyword evidence="5 8" id="KW-0539">Nucleus</keyword>
<dbReference type="SUPFAM" id="SSF50447">
    <property type="entry name" value="Translation proteins"/>
    <property type="match status" value="1"/>
</dbReference>
<dbReference type="EMBL" id="JXTI01000006">
    <property type="protein sequence ID" value="KWX15533.1"/>
    <property type="molecule type" value="Genomic_DNA"/>
</dbReference>
<dbReference type="VEuPathDB" id="GiardiaDB:QR46_0392"/>
<feature type="compositionally biased region" description="Polar residues" evidence="9">
    <location>
        <begin position="155"/>
        <end position="164"/>
    </location>
</feature>
<evidence type="ECO:0000256" key="1">
    <source>
        <dbReference type="ARBA" id="ARBA00004604"/>
    </source>
</evidence>
<evidence type="ECO:0000256" key="6">
    <source>
        <dbReference type="ARBA" id="ARBA00023274"/>
    </source>
</evidence>
<accession>A0A132NZQ2</accession>
<keyword evidence="6 8" id="KW-0687">Ribonucleoprotein</keyword>
<evidence type="ECO:0000313" key="11">
    <source>
        <dbReference type="Proteomes" id="UP000070089"/>
    </source>
</evidence>
<dbReference type="InterPro" id="IPR007504">
    <property type="entry name" value="H/ACA_rnp_Gar1/Naf1"/>
</dbReference>
<dbReference type="Gene3D" id="2.40.10.230">
    <property type="entry name" value="Probable tRNA pseudouridine synthase domain"/>
    <property type="match status" value="1"/>
</dbReference>
<feature type="compositionally biased region" description="Polar residues" evidence="9">
    <location>
        <begin position="171"/>
        <end position="180"/>
    </location>
</feature>
<keyword evidence="2 8" id="KW-0690">Ribosome biogenesis</keyword>
<evidence type="ECO:0000256" key="4">
    <source>
        <dbReference type="ARBA" id="ARBA00022884"/>
    </source>
</evidence>